<dbReference type="InterPro" id="IPR000182">
    <property type="entry name" value="GNAT_dom"/>
</dbReference>
<dbReference type="Proteomes" id="UP000799429">
    <property type="component" value="Unassembled WGS sequence"/>
</dbReference>
<proteinExistence type="inferred from homology"/>
<dbReference type="SUPFAM" id="SSF55729">
    <property type="entry name" value="Acyl-CoA N-acyltransferases (Nat)"/>
    <property type="match status" value="1"/>
</dbReference>
<evidence type="ECO:0000313" key="6">
    <source>
        <dbReference type="Proteomes" id="UP000799429"/>
    </source>
</evidence>
<evidence type="ECO:0000256" key="3">
    <source>
        <dbReference type="ARBA" id="ARBA00023315"/>
    </source>
</evidence>
<dbReference type="PANTHER" id="PTHR13256:SF16">
    <property type="entry name" value="ALPHA_BETA-TUBULIN-N-ACETYLTRANSFERASE 9"/>
    <property type="match status" value="1"/>
</dbReference>
<dbReference type="EMBL" id="MU006089">
    <property type="protein sequence ID" value="KAF2842776.1"/>
    <property type="molecule type" value="Genomic_DNA"/>
</dbReference>
<evidence type="ECO:0000259" key="4">
    <source>
        <dbReference type="PROSITE" id="PS51186"/>
    </source>
</evidence>
<dbReference type="OrthoDB" id="5043642at2759"/>
<dbReference type="PANTHER" id="PTHR13256">
    <property type="entry name" value="N-ACETYLTRANSFERASE 9"/>
    <property type="match status" value="1"/>
</dbReference>
<dbReference type="InterPro" id="IPR016181">
    <property type="entry name" value="Acyl_CoA_acyltransferase"/>
</dbReference>
<dbReference type="Pfam" id="PF13302">
    <property type="entry name" value="Acetyltransf_3"/>
    <property type="match status" value="1"/>
</dbReference>
<evidence type="ECO:0000313" key="5">
    <source>
        <dbReference type="EMBL" id="KAF2842776.1"/>
    </source>
</evidence>
<reference evidence="5" key="1">
    <citation type="journal article" date="2020" name="Stud. Mycol.">
        <title>101 Dothideomycetes genomes: a test case for predicting lifestyles and emergence of pathogens.</title>
        <authorList>
            <person name="Haridas S."/>
            <person name="Albert R."/>
            <person name="Binder M."/>
            <person name="Bloem J."/>
            <person name="Labutti K."/>
            <person name="Salamov A."/>
            <person name="Andreopoulos B."/>
            <person name="Baker S."/>
            <person name="Barry K."/>
            <person name="Bills G."/>
            <person name="Bluhm B."/>
            <person name="Cannon C."/>
            <person name="Castanera R."/>
            <person name="Culley D."/>
            <person name="Daum C."/>
            <person name="Ezra D."/>
            <person name="Gonzalez J."/>
            <person name="Henrissat B."/>
            <person name="Kuo A."/>
            <person name="Liang C."/>
            <person name="Lipzen A."/>
            <person name="Lutzoni F."/>
            <person name="Magnuson J."/>
            <person name="Mondo S."/>
            <person name="Nolan M."/>
            <person name="Ohm R."/>
            <person name="Pangilinan J."/>
            <person name="Park H.-J."/>
            <person name="Ramirez L."/>
            <person name="Alfaro M."/>
            <person name="Sun H."/>
            <person name="Tritt A."/>
            <person name="Yoshinaga Y."/>
            <person name="Zwiers L.-H."/>
            <person name="Turgeon B."/>
            <person name="Goodwin S."/>
            <person name="Spatafora J."/>
            <person name="Crous P."/>
            <person name="Grigoriev I."/>
        </authorList>
    </citation>
    <scope>NUCLEOTIDE SEQUENCE</scope>
    <source>
        <strain evidence="5">CBS 101060</strain>
    </source>
</reference>
<keyword evidence="6" id="KW-1185">Reference proteome</keyword>
<dbReference type="GO" id="GO:0008080">
    <property type="term" value="F:N-acetyltransferase activity"/>
    <property type="evidence" value="ECO:0007669"/>
    <property type="project" value="InterPro"/>
</dbReference>
<evidence type="ECO:0000256" key="2">
    <source>
        <dbReference type="ARBA" id="ARBA00022679"/>
    </source>
</evidence>
<name>A0A9P4SH26_9PEZI</name>
<organism evidence="5 6">
    <name type="scientific">Patellaria atrata CBS 101060</name>
    <dbReference type="NCBI Taxonomy" id="1346257"/>
    <lineage>
        <taxon>Eukaryota</taxon>
        <taxon>Fungi</taxon>
        <taxon>Dikarya</taxon>
        <taxon>Ascomycota</taxon>
        <taxon>Pezizomycotina</taxon>
        <taxon>Dothideomycetes</taxon>
        <taxon>Dothideomycetes incertae sedis</taxon>
        <taxon>Patellariales</taxon>
        <taxon>Patellariaceae</taxon>
        <taxon>Patellaria</taxon>
    </lineage>
</organism>
<feature type="domain" description="N-acetyltransferase" evidence="4">
    <location>
        <begin position="34"/>
        <end position="216"/>
    </location>
</feature>
<dbReference type="InterPro" id="IPR039135">
    <property type="entry name" value="NAT9-like"/>
</dbReference>
<gene>
    <name evidence="5" type="ORF">M501DRAFT_1021280</name>
</gene>
<sequence>MLLNAHIAGVADHVLLVPYCAHHVPTYHEWMQDEELRQATASEPLSLLAEYAMQQSWRADGDKLTFIVCACDQGISETLSGVGGIKASDGYDAPEKMIGDVNLFLCEDDRDWDLDDDGKGKGGLVGEIELMIASKVRQGKGYGKAALSAFLAFVARWEEAICADFDGRKGRGLEYLRVKVGRGNVRSIGLFEKFGFTKVSEEPNYFGEFELRRGVGDREKGEDGNIRVIEYREE</sequence>
<dbReference type="Gene3D" id="3.40.630.30">
    <property type="match status" value="1"/>
</dbReference>
<keyword evidence="3" id="KW-0012">Acyltransferase</keyword>
<accession>A0A9P4SH26</accession>
<keyword evidence="2" id="KW-0808">Transferase</keyword>
<dbReference type="AlphaFoldDB" id="A0A9P4SH26"/>
<dbReference type="PROSITE" id="PS51186">
    <property type="entry name" value="GNAT"/>
    <property type="match status" value="1"/>
</dbReference>
<protein>
    <recommendedName>
        <fullName evidence="4">N-acetyltransferase domain-containing protein</fullName>
    </recommendedName>
</protein>
<comment type="caution">
    <text evidence="5">The sequence shown here is derived from an EMBL/GenBank/DDBJ whole genome shotgun (WGS) entry which is preliminary data.</text>
</comment>
<evidence type="ECO:0000256" key="1">
    <source>
        <dbReference type="ARBA" id="ARBA00009342"/>
    </source>
</evidence>
<comment type="similarity">
    <text evidence="1">Belongs to the acetyltransferase family. GNAT subfamily.</text>
</comment>